<reference evidence="3" key="1">
    <citation type="journal article" date="2019" name="Int. J. Syst. Evol. Microbiol.">
        <title>The Global Catalogue of Microorganisms (GCM) 10K type strain sequencing project: providing services to taxonomists for standard genome sequencing and annotation.</title>
        <authorList>
            <consortium name="The Broad Institute Genomics Platform"/>
            <consortium name="The Broad Institute Genome Sequencing Center for Infectious Disease"/>
            <person name="Wu L."/>
            <person name="Ma J."/>
        </authorList>
    </citation>
    <scope>NUCLEOTIDE SEQUENCE [LARGE SCALE GENOMIC DNA]</scope>
    <source>
        <strain evidence="3">JCM 19173</strain>
    </source>
</reference>
<dbReference type="RefSeq" id="WP_268239688.1">
    <property type="nucleotide sequence ID" value="NZ_BMPE01000040.1"/>
</dbReference>
<sequence length="41" mass="4601">MTPGEILAWITAGSSVLINVWTLLGKSKTELDRVWWRVSSV</sequence>
<dbReference type="EMBL" id="BMPE01000040">
    <property type="protein sequence ID" value="GGL20402.1"/>
    <property type="molecule type" value="Genomic_DNA"/>
</dbReference>
<keyword evidence="1" id="KW-0472">Membrane</keyword>
<evidence type="ECO:0000313" key="2">
    <source>
        <dbReference type="EMBL" id="GGL20402.1"/>
    </source>
</evidence>
<keyword evidence="1" id="KW-1133">Transmembrane helix</keyword>
<dbReference type="Proteomes" id="UP000604341">
    <property type="component" value="Unassembled WGS sequence"/>
</dbReference>
<protein>
    <recommendedName>
        <fullName evidence="4">Holin</fullName>
    </recommendedName>
</protein>
<evidence type="ECO:0008006" key="4">
    <source>
        <dbReference type="Google" id="ProtNLM"/>
    </source>
</evidence>
<evidence type="ECO:0000313" key="3">
    <source>
        <dbReference type="Proteomes" id="UP000604341"/>
    </source>
</evidence>
<feature type="transmembrane region" description="Helical" evidence="1">
    <location>
        <begin position="6"/>
        <end position="24"/>
    </location>
</feature>
<gene>
    <name evidence="2" type="ORF">GCM10010844_44100</name>
</gene>
<organism evidence="2 3">
    <name type="scientific">Deinococcus radiotolerans</name>
    <dbReference type="NCBI Taxonomy" id="1309407"/>
    <lineage>
        <taxon>Bacteria</taxon>
        <taxon>Thermotogati</taxon>
        <taxon>Deinococcota</taxon>
        <taxon>Deinococci</taxon>
        <taxon>Deinococcales</taxon>
        <taxon>Deinococcaceae</taxon>
        <taxon>Deinococcus</taxon>
    </lineage>
</organism>
<comment type="caution">
    <text evidence="2">The sequence shown here is derived from an EMBL/GenBank/DDBJ whole genome shotgun (WGS) entry which is preliminary data.</text>
</comment>
<keyword evidence="3" id="KW-1185">Reference proteome</keyword>
<accession>A0ABQ2FRR0</accession>
<keyword evidence="1" id="KW-0812">Transmembrane</keyword>
<proteinExistence type="predicted"/>
<evidence type="ECO:0000256" key="1">
    <source>
        <dbReference type="SAM" id="Phobius"/>
    </source>
</evidence>
<name>A0ABQ2FRR0_9DEIO</name>